<dbReference type="PANTHER" id="PTHR43298">
    <property type="entry name" value="MULTIDRUG RESISTANCE PROTEIN NORM-RELATED"/>
    <property type="match status" value="1"/>
</dbReference>
<comment type="caution">
    <text evidence="11">The sequence shown here is derived from an EMBL/GenBank/DDBJ whole genome shotgun (WGS) entry which is preliminary data.</text>
</comment>
<keyword evidence="4" id="KW-1003">Cell membrane</keyword>
<keyword evidence="8 10" id="KW-0472">Membrane</keyword>
<accession>A0A9D9ND07</accession>
<dbReference type="NCBIfam" id="TIGR00797">
    <property type="entry name" value="matE"/>
    <property type="match status" value="1"/>
</dbReference>
<keyword evidence="7" id="KW-0406">Ion transport</keyword>
<dbReference type="GO" id="GO:0042910">
    <property type="term" value="F:xenobiotic transmembrane transporter activity"/>
    <property type="evidence" value="ECO:0007669"/>
    <property type="project" value="InterPro"/>
</dbReference>
<dbReference type="InterPro" id="IPR050222">
    <property type="entry name" value="MATE_MdtK"/>
</dbReference>
<feature type="transmembrane region" description="Helical" evidence="10">
    <location>
        <begin position="61"/>
        <end position="81"/>
    </location>
</feature>
<evidence type="ECO:0000256" key="8">
    <source>
        <dbReference type="ARBA" id="ARBA00023136"/>
    </source>
</evidence>
<feature type="transmembrane region" description="Helical" evidence="10">
    <location>
        <begin position="195"/>
        <end position="214"/>
    </location>
</feature>
<dbReference type="EMBL" id="JADIMF010000068">
    <property type="protein sequence ID" value="MBO8468991.1"/>
    <property type="molecule type" value="Genomic_DNA"/>
</dbReference>
<keyword evidence="6 10" id="KW-1133">Transmembrane helix</keyword>
<evidence type="ECO:0000256" key="1">
    <source>
        <dbReference type="ARBA" id="ARBA00004651"/>
    </source>
</evidence>
<evidence type="ECO:0000256" key="4">
    <source>
        <dbReference type="ARBA" id="ARBA00022475"/>
    </source>
</evidence>
<evidence type="ECO:0000256" key="5">
    <source>
        <dbReference type="ARBA" id="ARBA00022692"/>
    </source>
</evidence>
<proteinExistence type="predicted"/>
<dbReference type="PANTHER" id="PTHR43298:SF2">
    <property type="entry name" value="FMN_FAD EXPORTER YEEO-RELATED"/>
    <property type="match status" value="1"/>
</dbReference>
<feature type="transmembrane region" description="Helical" evidence="10">
    <location>
        <begin position="12"/>
        <end position="32"/>
    </location>
</feature>
<keyword evidence="2" id="KW-0813">Transport</keyword>
<organism evidence="11 12">
    <name type="scientific">Candidatus Ornithospirochaeta stercoravium</name>
    <dbReference type="NCBI Taxonomy" id="2840897"/>
    <lineage>
        <taxon>Bacteria</taxon>
        <taxon>Pseudomonadati</taxon>
        <taxon>Spirochaetota</taxon>
        <taxon>Spirochaetia</taxon>
        <taxon>Spirochaetales</taxon>
        <taxon>Spirochaetaceae</taxon>
        <taxon>Spirochaetaceae incertae sedis</taxon>
        <taxon>Candidatus Ornithospirochaeta</taxon>
    </lineage>
</organism>
<name>A0A9D9ND07_9SPIO</name>
<feature type="transmembrane region" description="Helical" evidence="10">
    <location>
        <begin position="168"/>
        <end position="189"/>
    </location>
</feature>
<evidence type="ECO:0000313" key="12">
    <source>
        <dbReference type="Proteomes" id="UP000810292"/>
    </source>
</evidence>
<keyword evidence="5 10" id="KW-0812">Transmembrane</keyword>
<evidence type="ECO:0000256" key="2">
    <source>
        <dbReference type="ARBA" id="ARBA00022448"/>
    </source>
</evidence>
<dbReference type="Pfam" id="PF01554">
    <property type="entry name" value="MatE"/>
    <property type="match status" value="2"/>
</dbReference>
<evidence type="ECO:0000256" key="3">
    <source>
        <dbReference type="ARBA" id="ARBA00022449"/>
    </source>
</evidence>
<dbReference type="GO" id="GO:0015297">
    <property type="term" value="F:antiporter activity"/>
    <property type="evidence" value="ECO:0007669"/>
    <property type="project" value="UniProtKB-KW"/>
</dbReference>
<feature type="transmembrane region" description="Helical" evidence="10">
    <location>
        <begin position="356"/>
        <end position="376"/>
    </location>
</feature>
<evidence type="ECO:0000256" key="10">
    <source>
        <dbReference type="SAM" id="Phobius"/>
    </source>
</evidence>
<dbReference type="InterPro" id="IPR048279">
    <property type="entry name" value="MdtK-like"/>
</dbReference>
<evidence type="ECO:0000256" key="9">
    <source>
        <dbReference type="ARBA" id="ARBA00031636"/>
    </source>
</evidence>
<reference evidence="11" key="1">
    <citation type="submission" date="2020-10" db="EMBL/GenBank/DDBJ databases">
        <authorList>
            <person name="Gilroy R."/>
        </authorList>
    </citation>
    <scope>NUCLEOTIDE SEQUENCE</scope>
    <source>
        <strain evidence="11">14700</strain>
    </source>
</reference>
<protein>
    <recommendedName>
        <fullName evidence="9">Multidrug-efflux transporter</fullName>
    </recommendedName>
</protein>
<comment type="subcellular location">
    <subcellularLocation>
        <location evidence="1">Cell membrane</location>
        <topology evidence="1">Multi-pass membrane protein</topology>
    </subcellularLocation>
</comment>
<dbReference type="CDD" id="cd13138">
    <property type="entry name" value="MATE_yoeA_like"/>
    <property type="match status" value="1"/>
</dbReference>
<evidence type="ECO:0000256" key="7">
    <source>
        <dbReference type="ARBA" id="ARBA00023065"/>
    </source>
</evidence>
<feature type="transmembrane region" description="Helical" evidence="10">
    <location>
        <begin position="317"/>
        <end position="336"/>
    </location>
</feature>
<dbReference type="PIRSF" id="PIRSF006603">
    <property type="entry name" value="DinF"/>
    <property type="match status" value="1"/>
</dbReference>
<sequence length="445" mass="48840">MATVDMTKGNIWHQIISYTIPLVLGNMFQLLYNAVDSMIAGRFIGPEALAAAGMAGPVMNILILGISGICIGAGVLMSSFFGSHDEEKLRRELSTLLISGTVFAVVVMLLGFIFASPLLRILNVPESVHDMTLVYLRIIFLGAPFTYFYNALSQALKSVGDSKTPLKFLIASSVLNCVLDLFLIGYMGFGIACSAITTVVAQVLSALCCFIYIYRKVPVLGLSPRELRVDKEMLKSTLSYGTVTALQQSVQPIGKLLIQSSVNTLGVSVIAAYNAVTKIDDFAFTPEQSIGHAITTFTAQNMGAGNKKRIREGFRKGLTLEFFYFLFIATAVFLLKDFIMRLFVSGEGSEDVIAEGILYLSTMSFFYILPGMTNGIQGFFRGVGRMKTTLLCTTIQASMRVVFTFILVPHYGIHAIAYACAIGWCLMLLYEVPCYFRFRKKNGLV</sequence>
<keyword evidence="3" id="KW-0050">Antiport</keyword>
<dbReference type="GO" id="GO:0006811">
    <property type="term" value="P:monoatomic ion transport"/>
    <property type="evidence" value="ECO:0007669"/>
    <property type="project" value="UniProtKB-KW"/>
</dbReference>
<dbReference type="AlphaFoldDB" id="A0A9D9ND07"/>
<dbReference type="Proteomes" id="UP000810292">
    <property type="component" value="Unassembled WGS sequence"/>
</dbReference>
<feature type="transmembrane region" description="Helical" evidence="10">
    <location>
        <begin position="93"/>
        <end position="114"/>
    </location>
</feature>
<evidence type="ECO:0000313" key="11">
    <source>
        <dbReference type="EMBL" id="MBO8468991.1"/>
    </source>
</evidence>
<dbReference type="GO" id="GO:0005886">
    <property type="term" value="C:plasma membrane"/>
    <property type="evidence" value="ECO:0007669"/>
    <property type="project" value="UniProtKB-SubCell"/>
</dbReference>
<feature type="transmembrane region" description="Helical" evidence="10">
    <location>
        <begin position="134"/>
        <end position="156"/>
    </location>
</feature>
<reference evidence="11" key="2">
    <citation type="journal article" date="2021" name="PeerJ">
        <title>Extensive microbial diversity within the chicken gut microbiome revealed by metagenomics and culture.</title>
        <authorList>
            <person name="Gilroy R."/>
            <person name="Ravi A."/>
            <person name="Getino M."/>
            <person name="Pursley I."/>
            <person name="Horton D.L."/>
            <person name="Alikhan N.F."/>
            <person name="Baker D."/>
            <person name="Gharbi K."/>
            <person name="Hall N."/>
            <person name="Watson M."/>
            <person name="Adriaenssens E.M."/>
            <person name="Foster-Nyarko E."/>
            <person name="Jarju S."/>
            <person name="Secka A."/>
            <person name="Antonio M."/>
            <person name="Oren A."/>
            <person name="Chaudhuri R.R."/>
            <person name="La Ragione R."/>
            <person name="Hildebrand F."/>
            <person name="Pallen M.J."/>
        </authorList>
    </citation>
    <scope>NUCLEOTIDE SEQUENCE</scope>
    <source>
        <strain evidence="11">14700</strain>
    </source>
</reference>
<evidence type="ECO:0000256" key="6">
    <source>
        <dbReference type="ARBA" id="ARBA00022989"/>
    </source>
</evidence>
<dbReference type="InterPro" id="IPR002528">
    <property type="entry name" value="MATE_fam"/>
</dbReference>
<gene>
    <name evidence="11" type="ORF">IAA72_04310</name>
</gene>